<feature type="transmembrane region" description="Helical" evidence="1">
    <location>
        <begin position="61"/>
        <end position="80"/>
    </location>
</feature>
<feature type="transmembrane region" description="Helical" evidence="1">
    <location>
        <begin position="28"/>
        <end position="49"/>
    </location>
</feature>
<gene>
    <name evidence="2" type="ORF">AS888_21125</name>
</gene>
<evidence type="ECO:0000256" key="1">
    <source>
        <dbReference type="SAM" id="Phobius"/>
    </source>
</evidence>
<evidence type="ECO:0000313" key="2">
    <source>
        <dbReference type="EMBL" id="KWW17529.1"/>
    </source>
</evidence>
<comment type="caution">
    <text evidence="2">The sequence shown here is derived from an EMBL/GenBank/DDBJ whole genome shotgun (WGS) entry which is preliminary data.</text>
</comment>
<organism evidence="2 3">
    <name type="scientific">Peribacillus simplex</name>
    <dbReference type="NCBI Taxonomy" id="1478"/>
    <lineage>
        <taxon>Bacteria</taxon>
        <taxon>Bacillati</taxon>
        <taxon>Bacillota</taxon>
        <taxon>Bacilli</taxon>
        <taxon>Bacillales</taxon>
        <taxon>Bacillaceae</taxon>
        <taxon>Peribacillus</taxon>
    </lineage>
</organism>
<protein>
    <submittedName>
        <fullName evidence="2">Uncharacterized protein</fullName>
    </submittedName>
</protein>
<keyword evidence="1" id="KW-0472">Membrane</keyword>
<evidence type="ECO:0000313" key="3">
    <source>
        <dbReference type="Proteomes" id="UP000064189"/>
    </source>
</evidence>
<dbReference type="RefSeq" id="WP_061142670.1">
    <property type="nucleotide sequence ID" value="NZ_LNNH01000027.1"/>
</dbReference>
<name>A0A109MX41_9BACI</name>
<dbReference type="Proteomes" id="UP000064189">
    <property type="component" value="Unassembled WGS sequence"/>
</dbReference>
<accession>A0A109MX41</accession>
<sequence>MKRLLALCISLQIAFVLLYITGILPELNAYAGAIVCLIIGFASMVLSLYSAGKKFSLGVSFLAFIFSLFIICFTIFIYFLPEAGMPPVIPLFD</sequence>
<dbReference type="EMBL" id="LNNH01000027">
    <property type="protein sequence ID" value="KWW17529.1"/>
    <property type="molecule type" value="Genomic_DNA"/>
</dbReference>
<proteinExistence type="predicted"/>
<keyword evidence="3" id="KW-1185">Reference proteome</keyword>
<keyword evidence="1" id="KW-1133">Transmembrane helix</keyword>
<keyword evidence="1" id="KW-0812">Transmembrane</keyword>
<dbReference type="AlphaFoldDB" id="A0A109MX41"/>
<reference evidence="2 3" key="1">
    <citation type="submission" date="2015-11" db="EMBL/GenBank/DDBJ databases">
        <title>Genome Sequence of Bacillus simplex strain VanAntwerpen2.</title>
        <authorList>
            <person name="Couger M.B."/>
        </authorList>
    </citation>
    <scope>NUCLEOTIDE SEQUENCE [LARGE SCALE GENOMIC DNA]</scope>
    <source>
        <strain evidence="2 3">VanAntwerpen02</strain>
    </source>
</reference>